<name>A0ACC0UNK8_9AGAM</name>
<evidence type="ECO:0000313" key="1">
    <source>
        <dbReference type="EMBL" id="KAI9512682.1"/>
    </source>
</evidence>
<keyword evidence="2" id="KW-1185">Reference proteome</keyword>
<gene>
    <name evidence="1" type="ORF">F5148DRAFT_1145989</name>
</gene>
<evidence type="ECO:0000313" key="2">
    <source>
        <dbReference type="Proteomes" id="UP001207468"/>
    </source>
</evidence>
<reference evidence="1" key="1">
    <citation type="submission" date="2021-03" db="EMBL/GenBank/DDBJ databases">
        <title>Evolutionary priming and transition to the ectomycorrhizal habit in an iconic lineage of mushroom-forming fungi: is preadaptation a requirement?</title>
        <authorList>
            <consortium name="DOE Joint Genome Institute"/>
            <person name="Looney B.P."/>
            <person name="Miyauchi S."/>
            <person name="Morin E."/>
            <person name="Drula E."/>
            <person name="Courty P.E."/>
            <person name="Chicoki N."/>
            <person name="Fauchery L."/>
            <person name="Kohler A."/>
            <person name="Kuo A."/>
            <person name="LaButti K."/>
            <person name="Pangilinan J."/>
            <person name="Lipzen A."/>
            <person name="Riley R."/>
            <person name="Andreopoulos W."/>
            <person name="He G."/>
            <person name="Johnson J."/>
            <person name="Barry K.W."/>
            <person name="Grigoriev I.V."/>
            <person name="Nagy L."/>
            <person name="Hibbett D."/>
            <person name="Henrissat B."/>
            <person name="Matheny P.B."/>
            <person name="Labbe J."/>
            <person name="Martin A.F."/>
        </authorList>
    </citation>
    <scope>NUCLEOTIDE SEQUENCE</scope>
    <source>
        <strain evidence="1">BPL698</strain>
    </source>
</reference>
<proteinExistence type="predicted"/>
<comment type="caution">
    <text evidence="1">The sequence shown here is derived from an EMBL/GenBank/DDBJ whole genome shotgun (WGS) entry which is preliminary data.</text>
</comment>
<dbReference type="EMBL" id="JAGFNK010000007">
    <property type="protein sequence ID" value="KAI9512682.1"/>
    <property type="molecule type" value="Genomic_DNA"/>
</dbReference>
<organism evidence="1 2">
    <name type="scientific">Russula earlei</name>
    <dbReference type="NCBI Taxonomy" id="71964"/>
    <lineage>
        <taxon>Eukaryota</taxon>
        <taxon>Fungi</taxon>
        <taxon>Dikarya</taxon>
        <taxon>Basidiomycota</taxon>
        <taxon>Agaricomycotina</taxon>
        <taxon>Agaricomycetes</taxon>
        <taxon>Russulales</taxon>
        <taxon>Russulaceae</taxon>
        <taxon>Russula</taxon>
    </lineage>
</organism>
<dbReference type="Proteomes" id="UP001207468">
    <property type="component" value="Unassembled WGS sequence"/>
</dbReference>
<accession>A0ACC0UNK8</accession>
<protein>
    <submittedName>
        <fullName evidence="1">Uncharacterized protein</fullName>
    </submittedName>
</protein>
<sequence>MDECQAIRGRWKMTWMTSSWMISYTLPSLLMGFGAASLVPVPQRGVKSVFYHVRRARDPLAKAGKWGAAEDEQLRSDRFRQHTQYQGIRRRDLLTLHLYGKGAWSSEEEGQLHHAIEELAREDVMSPHNMDRCNETAATFHNNHWILNAGMKEACKFGMTTRGRYIWTDRGMGLAETGILQ</sequence>